<keyword evidence="10" id="KW-1185">Reference proteome</keyword>
<reference evidence="10 11" key="1">
    <citation type="submission" date="2018-09" db="EMBL/GenBank/DDBJ databases">
        <title>Streptomyces sp. nov. DS1-2, an endophytic actinomycete isolated from roots of Dendrobium scabrilingue.</title>
        <authorList>
            <person name="Kuncharoen N."/>
            <person name="Kudo T."/>
            <person name="Ohkuma M."/>
            <person name="Yuki M."/>
            <person name="Tanasupawat S."/>
        </authorList>
    </citation>
    <scope>NUCLEOTIDE SEQUENCE [LARGE SCALE GENOMIC DNA]</scope>
    <source>
        <strain evidence="8 11">AZ1-7</strain>
        <strain evidence="9 10">DS1-2</strain>
    </source>
</reference>
<dbReference type="AlphaFoldDB" id="A0A3A9VR21"/>
<evidence type="ECO:0000256" key="3">
    <source>
        <dbReference type="ARBA" id="ARBA00022475"/>
    </source>
</evidence>
<dbReference type="PANTHER" id="PTHR43227:SF8">
    <property type="entry name" value="DIACETYLCHITOBIOSE UPTAKE SYSTEM PERMEASE PROTEIN DASB"/>
    <property type="match status" value="1"/>
</dbReference>
<evidence type="ECO:0000313" key="8">
    <source>
        <dbReference type="EMBL" id="RKN03150.1"/>
    </source>
</evidence>
<evidence type="ECO:0000256" key="4">
    <source>
        <dbReference type="ARBA" id="ARBA00022692"/>
    </source>
</evidence>
<dbReference type="InterPro" id="IPR035906">
    <property type="entry name" value="MetI-like_sf"/>
</dbReference>
<evidence type="ECO:0000256" key="5">
    <source>
        <dbReference type="ARBA" id="ARBA00022989"/>
    </source>
</evidence>
<dbReference type="Proteomes" id="UP000268652">
    <property type="component" value="Unassembled WGS sequence"/>
</dbReference>
<keyword evidence="2" id="KW-0813">Transport</keyword>
<comment type="subcellular location">
    <subcellularLocation>
        <location evidence="1">Cell membrane</location>
        <topology evidence="1">Multi-pass membrane protein</topology>
    </subcellularLocation>
</comment>
<dbReference type="EMBL" id="RBDX01000057">
    <property type="protein sequence ID" value="RKN03150.1"/>
    <property type="molecule type" value="Genomic_DNA"/>
</dbReference>
<evidence type="ECO:0000313" key="11">
    <source>
        <dbReference type="Proteomes" id="UP000275024"/>
    </source>
</evidence>
<sequence>MNRSPGGSVAAAPAPSTTVTARVRRRGSSRANGALARRRSLTGLLLISPALLLVGVFFLWPLGMTVWMSFHRWPLLGTPEWTGLDNYAAIPGNETLTVVHWIYNSTFANFQLGYGSALSVLLLVLLLIVNGVQLFLLRDRD</sequence>
<evidence type="ECO:0008006" key="12">
    <source>
        <dbReference type="Google" id="ProtNLM"/>
    </source>
</evidence>
<name>A0A3A9VR21_9ACTN</name>
<dbReference type="Gene3D" id="1.10.3720.10">
    <property type="entry name" value="MetI-like"/>
    <property type="match status" value="1"/>
</dbReference>
<keyword evidence="4 7" id="KW-0812">Transmembrane</keyword>
<evidence type="ECO:0000256" key="7">
    <source>
        <dbReference type="SAM" id="Phobius"/>
    </source>
</evidence>
<evidence type="ECO:0000256" key="6">
    <source>
        <dbReference type="ARBA" id="ARBA00023136"/>
    </source>
</evidence>
<evidence type="ECO:0000256" key="1">
    <source>
        <dbReference type="ARBA" id="ARBA00004651"/>
    </source>
</evidence>
<protein>
    <recommendedName>
        <fullName evidence="12">Sugar ABC transporter permease</fullName>
    </recommendedName>
</protein>
<dbReference type="GO" id="GO:0005886">
    <property type="term" value="C:plasma membrane"/>
    <property type="evidence" value="ECO:0007669"/>
    <property type="project" value="UniProtKB-SubCell"/>
</dbReference>
<feature type="transmembrane region" description="Helical" evidence="7">
    <location>
        <begin position="44"/>
        <end position="70"/>
    </location>
</feature>
<keyword evidence="6 7" id="KW-0472">Membrane</keyword>
<dbReference type="Proteomes" id="UP000275024">
    <property type="component" value="Unassembled WGS sequence"/>
</dbReference>
<keyword evidence="5 7" id="KW-1133">Transmembrane helix</keyword>
<comment type="caution">
    <text evidence="8">The sequence shown here is derived from an EMBL/GenBank/DDBJ whole genome shotgun (WGS) entry which is preliminary data.</text>
</comment>
<evidence type="ECO:0000256" key="2">
    <source>
        <dbReference type="ARBA" id="ARBA00022448"/>
    </source>
</evidence>
<organism evidence="8 11">
    <name type="scientific">Streptomyces radicis</name>
    <dbReference type="NCBI Taxonomy" id="1750517"/>
    <lineage>
        <taxon>Bacteria</taxon>
        <taxon>Bacillati</taxon>
        <taxon>Actinomycetota</taxon>
        <taxon>Actinomycetes</taxon>
        <taxon>Kitasatosporales</taxon>
        <taxon>Streptomycetaceae</taxon>
        <taxon>Streptomyces</taxon>
    </lineage>
</organism>
<dbReference type="RefSeq" id="WP_120700763.1">
    <property type="nucleotide sequence ID" value="NZ_RBDX01000057.1"/>
</dbReference>
<gene>
    <name evidence="9" type="ORF">D7318_32035</name>
    <name evidence="8" type="ORF">D7319_32160</name>
</gene>
<accession>A0A3A9VR21</accession>
<evidence type="ECO:0000313" key="10">
    <source>
        <dbReference type="Proteomes" id="UP000268652"/>
    </source>
</evidence>
<dbReference type="EMBL" id="RBDY01000056">
    <property type="protein sequence ID" value="RKN13067.1"/>
    <property type="molecule type" value="Genomic_DNA"/>
</dbReference>
<dbReference type="OrthoDB" id="145927at2"/>
<dbReference type="PANTHER" id="PTHR43227">
    <property type="entry name" value="BLL4140 PROTEIN"/>
    <property type="match status" value="1"/>
</dbReference>
<keyword evidence="3" id="KW-1003">Cell membrane</keyword>
<evidence type="ECO:0000313" key="9">
    <source>
        <dbReference type="EMBL" id="RKN13067.1"/>
    </source>
</evidence>
<dbReference type="InterPro" id="IPR050809">
    <property type="entry name" value="UgpAE/MalFG_permease"/>
</dbReference>
<dbReference type="SUPFAM" id="SSF161098">
    <property type="entry name" value="MetI-like"/>
    <property type="match status" value="1"/>
</dbReference>
<feature type="transmembrane region" description="Helical" evidence="7">
    <location>
        <begin position="114"/>
        <end position="137"/>
    </location>
</feature>
<proteinExistence type="predicted"/>